<dbReference type="PROSITE" id="PS00061">
    <property type="entry name" value="ADH_SHORT"/>
    <property type="match status" value="1"/>
</dbReference>
<dbReference type="Proteomes" id="UP001056035">
    <property type="component" value="Chromosome"/>
</dbReference>
<dbReference type="PRINTS" id="PR00081">
    <property type="entry name" value="GDHRDH"/>
</dbReference>
<dbReference type="PRINTS" id="PR00080">
    <property type="entry name" value="SDRFAMILY"/>
</dbReference>
<dbReference type="PANTHER" id="PTHR42760">
    <property type="entry name" value="SHORT-CHAIN DEHYDROGENASES/REDUCTASES FAMILY MEMBER"/>
    <property type="match status" value="1"/>
</dbReference>
<proteinExistence type="inferred from homology"/>
<dbReference type="RefSeq" id="WP_254572876.1">
    <property type="nucleotide sequence ID" value="NZ_CP098502.1"/>
</dbReference>
<name>A0ABY5DW01_9ACTN</name>
<dbReference type="InterPro" id="IPR020904">
    <property type="entry name" value="Sc_DH/Rdtase_CS"/>
</dbReference>
<dbReference type="InterPro" id="IPR002347">
    <property type="entry name" value="SDR_fam"/>
</dbReference>
<evidence type="ECO:0000256" key="1">
    <source>
        <dbReference type="ARBA" id="ARBA00006484"/>
    </source>
</evidence>
<dbReference type="Pfam" id="PF13561">
    <property type="entry name" value="adh_short_C2"/>
    <property type="match status" value="1"/>
</dbReference>
<accession>A0ABY5DW01</accession>
<gene>
    <name evidence="3" type="ORF">NBH00_08335</name>
</gene>
<evidence type="ECO:0000313" key="3">
    <source>
        <dbReference type="EMBL" id="UTI66201.1"/>
    </source>
</evidence>
<dbReference type="SUPFAM" id="SSF51735">
    <property type="entry name" value="NAD(P)-binding Rossmann-fold domains"/>
    <property type="match status" value="1"/>
</dbReference>
<dbReference type="PANTHER" id="PTHR42760:SF133">
    <property type="entry name" value="3-OXOACYL-[ACYL-CARRIER-PROTEIN] REDUCTASE"/>
    <property type="match status" value="1"/>
</dbReference>
<keyword evidence="2" id="KW-0560">Oxidoreductase</keyword>
<protein>
    <submittedName>
        <fullName evidence="3">SDR family oxidoreductase</fullName>
    </submittedName>
</protein>
<evidence type="ECO:0000313" key="4">
    <source>
        <dbReference type="Proteomes" id="UP001056035"/>
    </source>
</evidence>
<comment type="similarity">
    <text evidence="1">Belongs to the short-chain dehydrogenases/reductases (SDR) family.</text>
</comment>
<keyword evidence="4" id="KW-1185">Reference proteome</keyword>
<reference evidence="3 4" key="1">
    <citation type="submission" date="2022-06" db="EMBL/GenBank/DDBJ databases">
        <title>Paraconexibacter antarcticus.</title>
        <authorList>
            <person name="Kim C.S."/>
        </authorList>
    </citation>
    <scope>NUCLEOTIDE SEQUENCE [LARGE SCALE GENOMIC DNA]</scope>
    <source>
        <strain evidence="3 4">02-257</strain>
    </source>
</reference>
<dbReference type="Gene3D" id="3.40.50.720">
    <property type="entry name" value="NAD(P)-binding Rossmann-like Domain"/>
    <property type="match status" value="1"/>
</dbReference>
<organism evidence="3 4">
    <name type="scientific">Paraconexibacter antarcticus</name>
    <dbReference type="NCBI Taxonomy" id="2949664"/>
    <lineage>
        <taxon>Bacteria</taxon>
        <taxon>Bacillati</taxon>
        <taxon>Actinomycetota</taxon>
        <taxon>Thermoleophilia</taxon>
        <taxon>Solirubrobacterales</taxon>
        <taxon>Paraconexibacteraceae</taxon>
        <taxon>Paraconexibacter</taxon>
    </lineage>
</organism>
<evidence type="ECO:0000256" key="2">
    <source>
        <dbReference type="ARBA" id="ARBA00023002"/>
    </source>
</evidence>
<dbReference type="EMBL" id="CP098502">
    <property type="protein sequence ID" value="UTI66201.1"/>
    <property type="molecule type" value="Genomic_DNA"/>
</dbReference>
<sequence>MAVITGSARGIGYAAAEILVAGGARVVIADLDKDAAEHAAAQLGAGNAAVWAGNLAGGGAAERLIATAIDSFGKLDILVNNAGYTLDAPVHKMNDADFQSMLDIHTLVPFRLIRAAAPHMREAAKRERAEGIVTFRKIVNVSSMAAYGNAGQANYSSAKAGSIALAKTVAREWGSFNINVNAVAYGVIETRLTQAKTSDSVAEIDGRQVQIGIPEQAKAMMSAMIPMGRGGTPAEAAGGIAFLCSPWSNYVTGQVINISGGIGLGMQS</sequence>
<dbReference type="InterPro" id="IPR036291">
    <property type="entry name" value="NAD(P)-bd_dom_sf"/>
</dbReference>